<evidence type="ECO:0000313" key="6">
    <source>
        <dbReference type="Proteomes" id="UP000887565"/>
    </source>
</evidence>
<dbReference type="Pfam" id="PF12309">
    <property type="entry name" value="KBP_C"/>
    <property type="match status" value="1"/>
</dbReference>
<organism evidence="6 7">
    <name type="scientific">Romanomermis culicivorax</name>
    <name type="common">Nematode worm</name>
    <dbReference type="NCBI Taxonomy" id="13658"/>
    <lineage>
        <taxon>Eukaryota</taxon>
        <taxon>Metazoa</taxon>
        <taxon>Ecdysozoa</taxon>
        <taxon>Nematoda</taxon>
        <taxon>Enoplea</taxon>
        <taxon>Dorylaimia</taxon>
        <taxon>Mermithida</taxon>
        <taxon>Mermithoidea</taxon>
        <taxon>Mermithidae</taxon>
        <taxon>Romanomermis</taxon>
    </lineage>
</organism>
<comment type="subcellular location">
    <subcellularLocation>
        <location evidence="1">Cytoplasm</location>
        <location evidence="1">Cytoskeleton</location>
    </subcellularLocation>
</comment>
<dbReference type="GO" id="GO:0005856">
    <property type="term" value="C:cytoskeleton"/>
    <property type="evidence" value="ECO:0007669"/>
    <property type="project" value="UniProtKB-SubCell"/>
</dbReference>
<proteinExistence type="inferred from homology"/>
<evidence type="ECO:0000256" key="2">
    <source>
        <dbReference type="ARBA" id="ARBA00010305"/>
    </source>
</evidence>
<dbReference type="PANTHER" id="PTHR46321">
    <property type="entry name" value="KIF1-BINDING PROTEIN"/>
    <property type="match status" value="1"/>
</dbReference>
<dbReference type="InterPro" id="IPR022083">
    <property type="entry name" value="KBP"/>
</dbReference>
<evidence type="ECO:0000313" key="7">
    <source>
        <dbReference type="WBParaSite" id="nRc.2.0.1.t24341-RA"/>
    </source>
</evidence>
<reference evidence="7" key="1">
    <citation type="submission" date="2022-11" db="UniProtKB">
        <authorList>
            <consortium name="WormBaseParasite"/>
        </authorList>
    </citation>
    <scope>IDENTIFICATION</scope>
</reference>
<keyword evidence="4" id="KW-0963">Cytoplasm</keyword>
<evidence type="ECO:0000256" key="5">
    <source>
        <dbReference type="ARBA" id="ARBA00023212"/>
    </source>
</evidence>
<comment type="similarity">
    <text evidence="2">Belongs to the KIF-binding protein family.</text>
</comment>
<protein>
    <recommendedName>
        <fullName evidence="3">KIF-binding protein</fullName>
    </recommendedName>
</protein>
<evidence type="ECO:0000256" key="3">
    <source>
        <dbReference type="ARBA" id="ARBA00016840"/>
    </source>
</evidence>
<dbReference type="Proteomes" id="UP000887565">
    <property type="component" value="Unplaced"/>
</dbReference>
<evidence type="ECO:0000256" key="4">
    <source>
        <dbReference type="ARBA" id="ARBA00022490"/>
    </source>
</evidence>
<name>A0A915JFM2_ROMCU</name>
<sequence>MPGRTIEASKLNKSFTEQALKIMDICPMSSSDFDSYLKSEEFDAKTDDPETTPYASKYESRKLLESLEFKLNLLYIAKKGANEGENFPEIVCSFAFILYKLGLNFCKTDERTTGESFLLNSIQILKNVGLNPATENNLPQISPYLINLYLSIENYLAVDNYPRDPVFCLKNVCCCNVGSREKDDVKSEEECWLKLERLYTYTLFYMAQIYKNLNQFQQSALYCHETLVRQLNYNDYDPLEWSLNSATLSQYYINNNDVVNFAISRQCLASALAMLDKFPIPEREDEQQQVTNNNDNNRKEKYQQCKADIYRCFAKYGLVLLEKSSKENESEILNKIDEEEIIMFDKLDFNDYLHLITDRLVCDFESAKPVFMAIQNFLNKSKIFYKLDGWTSDYIEIIQDYSKAYKLLAFFELDVDRKCQMHKRRLDLLENLIKELNPIHYLNQCRQIYMDLGDISAEILDLKYEKLEKEISSPPSSNQQLALQSHKISKINYLVQRSIKFYRLFLESYKNRDDKWPEKYDRDQIRPILVAHLALGRLNNKMLTNDKREKIDFCTKAYEQFKFIVNYCENVDQSILDLVNSEYDVSKDLMRLYTVKIDRLRSLPSNRTDFFENKL</sequence>
<dbReference type="WBParaSite" id="nRc.2.0.1.t24341-RA">
    <property type="protein sequence ID" value="nRc.2.0.1.t24341-RA"/>
    <property type="gene ID" value="nRc.2.0.1.g24341"/>
</dbReference>
<evidence type="ECO:0000256" key="1">
    <source>
        <dbReference type="ARBA" id="ARBA00004245"/>
    </source>
</evidence>
<dbReference type="AlphaFoldDB" id="A0A915JFM2"/>
<dbReference type="OMA" id="TIMSECA"/>
<keyword evidence="5" id="KW-0206">Cytoskeleton</keyword>
<keyword evidence="6" id="KW-1185">Reference proteome</keyword>
<dbReference type="PANTHER" id="PTHR46321:SF1">
    <property type="entry name" value="KIF-BINDING PROTEIN"/>
    <property type="match status" value="1"/>
</dbReference>
<accession>A0A915JFM2</accession>